<name>A0A0D2B8U6_9EURO</name>
<keyword evidence="2" id="KW-0812">Transmembrane</keyword>
<dbReference type="AlphaFoldDB" id="A0A0D2B8U6"/>
<dbReference type="RefSeq" id="XP_016235564.1">
    <property type="nucleotide sequence ID" value="XM_016379737.1"/>
</dbReference>
<evidence type="ECO:0000313" key="3">
    <source>
        <dbReference type="EMBL" id="KIW15348.1"/>
    </source>
</evidence>
<feature type="compositionally biased region" description="Polar residues" evidence="1">
    <location>
        <begin position="496"/>
        <end position="516"/>
    </location>
</feature>
<feature type="compositionally biased region" description="Low complexity" evidence="1">
    <location>
        <begin position="250"/>
        <end position="262"/>
    </location>
</feature>
<dbReference type="EMBL" id="KN847495">
    <property type="protein sequence ID" value="KIW15348.1"/>
    <property type="molecule type" value="Genomic_DNA"/>
</dbReference>
<feature type="compositionally biased region" description="Polar residues" evidence="1">
    <location>
        <begin position="360"/>
        <end position="379"/>
    </location>
</feature>
<evidence type="ECO:0000313" key="4">
    <source>
        <dbReference type="Proteomes" id="UP000053328"/>
    </source>
</evidence>
<accession>A0A0D2B8U6</accession>
<dbReference type="HOGENOM" id="CLU_032829_0_0_1"/>
<keyword evidence="4" id="KW-1185">Reference proteome</keyword>
<reference evidence="3 4" key="1">
    <citation type="submission" date="2015-01" db="EMBL/GenBank/DDBJ databases">
        <title>The Genome Sequence of Exophiala spinifera CBS89968.</title>
        <authorList>
            <consortium name="The Broad Institute Genomics Platform"/>
            <person name="Cuomo C."/>
            <person name="de Hoog S."/>
            <person name="Gorbushina A."/>
            <person name="Stielow B."/>
            <person name="Teixiera M."/>
            <person name="Abouelleil A."/>
            <person name="Chapman S.B."/>
            <person name="Priest M."/>
            <person name="Young S.K."/>
            <person name="Wortman J."/>
            <person name="Nusbaum C."/>
            <person name="Birren B."/>
        </authorList>
    </citation>
    <scope>NUCLEOTIDE SEQUENCE [LARGE SCALE GENOMIC DNA]</scope>
    <source>
        <strain evidence="3 4">CBS 89968</strain>
    </source>
</reference>
<feature type="region of interest" description="Disordered" evidence="1">
    <location>
        <begin position="633"/>
        <end position="683"/>
    </location>
</feature>
<dbReference type="Proteomes" id="UP000053328">
    <property type="component" value="Unassembled WGS sequence"/>
</dbReference>
<feature type="compositionally biased region" description="Polar residues" evidence="1">
    <location>
        <begin position="272"/>
        <end position="285"/>
    </location>
</feature>
<sequence length="683" mass="75230">MAPVNSRSLQRRDNPAISIAIIIGVVSVIIIIGIAIWGFLLPALCKKPPVRYSDEYLLNLRDRRNRPPSPRPTLLRKILKKPKKSVPRYNPRLESPFPSRPVPLSTLRYEPTPPPFSRTYLVNQSVNHNGGLFAPARAQLPPRRDIDSGFSEVLWKNEEVPNQKAASGLNGLHEYILPVPEPLPLKPRPAGRPPPLTRQLQKFPIPTAGLSRKGGLIHPGKLFRELEQHDSSSVAAKASNTSAPNSGTAEHSFSTESTTWETTHAHPFTEDLQLNQVHSEGSTTLSRRREPIYDHSHPLAEGQECFDPYTGINASNPRHLSRTGMLTRPETSFAEIRQRFDREASKENSQAQLPKRGWTPASNPFTTPGGSSTAQTSPVASRHSPPTLASQSDALMHVGDKKTSNPGLRSRRRTPSSAALPSPTKLTSSKKLEPSKTINRLSRKLSPANVFGKRTNPTPPLDVMSATKPRDPTQRHSLSSLSTVFKPMLGCDRNRQSPYASSTYSRETRGMSSTGSPGLDGMFPDNNHLTVPNYRTDLLVDTQKHGRTGSMEDVRSKIDEWDLHTENLYDSSFYLAPSKLKRTISDFGPRRSPAFDSRPALMSIEDVQETRGSTSPALKPKIRIEECDDEVWDNGLTSARNSALAPPAGQGQSTRQASSGHARQDSQSQSPMPGTAPGGSEWI</sequence>
<keyword evidence="2" id="KW-1133">Transmembrane helix</keyword>
<keyword evidence="2" id="KW-0472">Membrane</keyword>
<feature type="compositionally biased region" description="Polar residues" evidence="1">
    <location>
        <begin position="231"/>
        <end position="249"/>
    </location>
</feature>
<evidence type="ECO:0000256" key="2">
    <source>
        <dbReference type="SAM" id="Phobius"/>
    </source>
</evidence>
<feature type="region of interest" description="Disordered" evidence="1">
    <location>
        <begin position="228"/>
        <end position="290"/>
    </location>
</feature>
<feature type="compositionally biased region" description="Polar residues" evidence="1">
    <location>
        <begin position="650"/>
        <end position="672"/>
    </location>
</feature>
<dbReference type="GeneID" id="27332477"/>
<protein>
    <submittedName>
        <fullName evidence="3">Uncharacterized protein</fullName>
    </submittedName>
</protein>
<dbReference type="VEuPathDB" id="FungiDB:PV08_05394"/>
<feature type="compositionally biased region" description="Polar residues" evidence="1">
    <location>
        <begin position="415"/>
        <end position="429"/>
    </location>
</feature>
<feature type="region of interest" description="Disordered" evidence="1">
    <location>
        <begin position="341"/>
        <end position="522"/>
    </location>
</feature>
<dbReference type="OrthoDB" id="4114559at2759"/>
<organism evidence="3 4">
    <name type="scientific">Exophiala spinifera</name>
    <dbReference type="NCBI Taxonomy" id="91928"/>
    <lineage>
        <taxon>Eukaryota</taxon>
        <taxon>Fungi</taxon>
        <taxon>Dikarya</taxon>
        <taxon>Ascomycota</taxon>
        <taxon>Pezizomycotina</taxon>
        <taxon>Eurotiomycetes</taxon>
        <taxon>Chaetothyriomycetidae</taxon>
        <taxon>Chaetothyriales</taxon>
        <taxon>Herpotrichiellaceae</taxon>
        <taxon>Exophiala</taxon>
    </lineage>
</organism>
<gene>
    <name evidence="3" type="ORF">PV08_05394</name>
</gene>
<feature type="transmembrane region" description="Helical" evidence="2">
    <location>
        <begin position="16"/>
        <end position="40"/>
    </location>
</feature>
<evidence type="ECO:0000256" key="1">
    <source>
        <dbReference type="SAM" id="MobiDB-lite"/>
    </source>
</evidence>
<proteinExistence type="predicted"/>